<evidence type="ECO:0000256" key="4">
    <source>
        <dbReference type="ARBA" id="ARBA00022840"/>
    </source>
</evidence>
<dbReference type="SUPFAM" id="SSF56059">
    <property type="entry name" value="Glutathione synthetase ATP-binding domain-like"/>
    <property type="match status" value="1"/>
</dbReference>
<evidence type="ECO:0000313" key="5">
    <source>
        <dbReference type="EMBL" id="KFD63560.1"/>
    </source>
</evidence>
<dbReference type="GO" id="GO:0070740">
    <property type="term" value="F:tubulin-glutamic acid ligase activity"/>
    <property type="evidence" value="ECO:0007669"/>
    <property type="project" value="TreeGrafter"/>
</dbReference>
<protein>
    <recommendedName>
        <fullName evidence="6">Tubulin-tyrosine ligase family protein</fullName>
    </recommendedName>
</protein>
<evidence type="ECO:0000256" key="3">
    <source>
        <dbReference type="ARBA" id="ARBA00022741"/>
    </source>
</evidence>
<comment type="similarity">
    <text evidence="1">Belongs to the tubulin--tyrosine ligase family.</text>
</comment>
<dbReference type="AlphaFoldDB" id="A0A085N264"/>
<keyword evidence="2" id="KW-0436">Ligase</keyword>
<name>A0A085N264_9BILA</name>
<dbReference type="EMBL" id="KL367571">
    <property type="protein sequence ID" value="KFD63560.1"/>
    <property type="molecule type" value="Genomic_DNA"/>
</dbReference>
<dbReference type="GO" id="GO:0005524">
    <property type="term" value="F:ATP binding"/>
    <property type="evidence" value="ECO:0007669"/>
    <property type="project" value="UniProtKB-KW"/>
</dbReference>
<dbReference type="GO" id="GO:0036064">
    <property type="term" value="C:ciliary basal body"/>
    <property type="evidence" value="ECO:0007669"/>
    <property type="project" value="TreeGrafter"/>
</dbReference>
<gene>
    <name evidence="5" type="ORF">M514_01628</name>
</gene>
<dbReference type="PANTHER" id="PTHR12241:SF162">
    <property type="entry name" value="TUBULIN MONOGLUTAMYLASE TTLL4"/>
    <property type="match status" value="1"/>
</dbReference>
<keyword evidence="4" id="KW-0067">ATP-binding</keyword>
<proteinExistence type="inferred from homology"/>
<evidence type="ECO:0000256" key="2">
    <source>
        <dbReference type="ARBA" id="ARBA00022598"/>
    </source>
</evidence>
<accession>A0A085N264</accession>
<dbReference type="InterPro" id="IPR004344">
    <property type="entry name" value="TTL/TTLL_fam"/>
</dbReference>
<keyword evidence="3" id="KW-0547">Nucleotide-binding</keyword>
<dbReference type="GO" id="GO:0019098">
    <property type="term" value="P:reproductive behavior"/>
    <property type="evidence" value="ECO:0007669"/>
    <property type="project" value="UniProtKB-ARBA"/>
</dbReference>
<dbReference type="Gene3D" id="3.30.470.20">
    <property type="entry name" value="ATP-grasp fold, B domain"/>
    <property type="match status" value="1"/>
</dbReference>
<evidence type="ECO:0008006" key="6">
    <source>
        <dbReference type="Google" id="ProtNLM"/>
    </source>
</evidence>
<organism evidence="5">
    <name type="scientific">Trichuris suis</name>
    <name type="common">pig whipworm</name>
    <dbReference type="NCBI Taxonomy" id="68888"/>
    <lineage>
        <taxon>Eukaryota</taxon>
        <taxon>Metazoa</taxon>
        <taxon>Ecdysozoa</taxon>
        <taxon>Nematoda</taxon>
        <taxon>Enoplea</taxon>
        <taxon>Dorylaimia</taxon>
        <taxon>Trichinellida</taxon>
        <taxon>Trichuridae</taxon>
        <taxon>Trichuris</taxon>
    </lineage>
</organism>
<dbReference type="GO" id="GO:0015631">
    <property type="term" value="F:tubulin binding"/>
    <property type="evidence" value="ECO:0007669"/>
    <property type="project" value="TreeGrafter"/>
</dbReference>
<dbReference type="PANTHER" id="PTHR12241">
    <property type="entry name" value="TUBULIN POLYGLUTAMYLASE"/>
    <property type="match status" value="1"/>
</dbReference>
<dbReference type="PROSITE" id="PS51221">
    <property type="entry name" value="TTL"/>
    <property type="match status" value="1"/>
</dbReference>
<dbReference type="Proteomes" id="UP000030758">
    <property type="component" value="Unassembled WGS sequence"/>
</dbReference>
<sequence>MCSLAFYTSFRKYGEGSRLSKPSDFSTGPVFQMSDYVSAGVADSSSCPFWRKSRFSFIPPTVNFCANRKGEVPEPNSNIRKKLLWSSSTLFPKIVKKMLIEHGFSIVPATEPWLGYWGQRHKVSEFANLMPFQKVNHFPGNFLLGRKDRLCLSLEQMAKRWKKEEFSFAPETYILPRQRRALLARMKRNSGNCGVFILKPPSSSRGKGIRLTNKTWNIPEHKPLIVQRYITNPFLINGFKFDLRLYVLVSCWKPLRAYIYEEGIVRFASCKYTADVSSLNNQYVHLTNFSVNKNAADLVDVDLDSSELKWTLSQFWNYLAEKGIDNSALVVKILDLVIKALISCESPINALMSKMMGANFMAYELYGFDILVDSELRPWLIEVNISPSVRCSNEVDYAVKTSLVQDVLNISGVQIPSDDLVLQAQAENIERSPESLQYFNFFLKPYAVEPSKRSKAKISHFERAFAKTKTVDLSILNHLTSYDIRFLLDMEDEYDRRGKFAPIIPTFFSQYYLKLRPFGGNWALLVETMVTQKLPVLAASSRCNHRFIPTGKIAVIEFCS</sequence>
<dbReference type="Pfam" id="PF03133">
    <property type="entry name" value="TTL"/>
    <property type="match status" value="1"/>
</dbReference>
<evidence type="ECO:0000256" key="1">
    <source>
        <dbReference type="ARBA" id="ARBA00006820"/>
    </source>
</evidence>
<dbReference type="GO" id="GO:0000226">
    <property type="term" value="P:microtubule cytoskeleton organization"/>
    <property type="evidence" value="ECO:0007669"/>
    <property type="project" value="TreeGrafter"/>
</dbReference>
<reference evidence="5" key="1">
    <citation type="journal article" date="2014" name="Nat. Genet.">
        <title>Genome and transcriptome of the porcine whipworm Trichuris suis.</title>
        <authorList>
            <person name="Jex A.R."/>
            <person name="Nejsum P."/>
            <person name="Schwarz E.M."/>
            <person name="Hu L."/>
            <person name="Young N.D."/>
            <person name="Hall R.S."/>
            <person name="Korhonen P.K."/>
            <person name="Liao S."/>
            <person name="Thamsborg S."/>
            <person name="Xia J."/>
            <person name="Xu P."/>
            <person name="Wang S."/>
            <person name="Scheerlinck J.P."/>
            <person name="Hofmann A."/>
            <person name="Sternberg P.W."/>
            <person name="Wang J."/>
            <person name="Gasser R.B."/>
        </authorList>
    </citation>
    <scope>NUCLEOTIDE SEQUENCE [LARGE SCALE GENOMIC DNA]</scope>
    <source>
        <strain evidence="5">DCEP-RM93F</strain>
    </source>
</reference>